<evidence type="ECO:0000256" key="1">
    <source>
        <dbReference type="ARBA" id="ARBA00001973"/>
    </source>
</evidence>
<keyword evidence="7" id="KW-0186">Copper</keyword>
<organism evidence="14 15">
    <name type="scientific">Boletus edulis BED1</name>
    <dbReference type="NCBI Taxonomy" id="1328754"/>
    <lineage>
        <taxon>Eukaryota</taxon>
        <taxon>Fungi</taxon>
        <taxon>Dikarya</taxon>
        <taxon>Basidiomycota</taxon>
        <taxon>Agaricomycotina</taxon>
        <taxon>Agaricomycetes</taxon>
        <taxon>Agaricomycetidae</taxon>
        <taxon>Boletales</taxon>
        <taxon>Boletineae</taxon>
        <taxon>Boletaceae</taxon>
        <taxon>Boletoideae</taxon>
        <taxon>Boletus</taxon>
    </lineage>
</organism>
<evidence type="ECO:0000256" key="7">
    <source>
        <dbReference type="ARBA" id="ARBA00023008"/>
    </source>
</evidence>
<comment type="caution">
    <text evidence="14">The sequence shown here is derived from an EMBL/GenBank/DDBJ whole genome shotgun (WGS) entry which is preliminary data.</text>
</comment>
<evidence type="ECO:0000256" key="10">
    <source>
        <dbReference type="ARBA" id="ARBA00023180"/>
    </source>
</evidence>
<keyword evidence="6" id="KW-0560">Oxidoreductase</keyword>
<feature type="signal peptide" evidence="13">
    <location>
        <begin position="1"/>
        <end position="22"/>
    </location>
</feature>
<accession>A0AAD4BQL8</accession>
<keyword evidence="15" id="KW-1185">Reference proteome</keyword>
<comment type="cofactor">
    <cofactor evidence="1">
        <name>Cu(2+)</name>
        <dbReference type="ChEBI" id="CHEBI:29036"/>
    </cofactor>
</comment>
<dbReference type="AlphaFoldDB" id="A0AAD4BQL8"/>
<keyword evidence="5 13" id="KW-0732">Signal</keyword>
<keyword evidence="8" id="KW-0503">Monooxygenase</keyword>
<evidence type="ECO:0000256" key="3">
    <source>
        <dbReference type="ARBA" id="ARBA00022525"/>
    </source>
</evidence>
<evidence type="ECO:0000256" key="4">
    <source>
        <dbReference type="ARBA" id="ARBA00022723"/>
    </source>
</evidence>
<dbReference type="GO" id="GO:0046872">
    <property type="term" value="F:metal ion binding"/>
    <property type="evidence" value="ECO:0007669"/>
    <property type="project" value="UniProtKB-KW"/>
</dbReference>
<dbReference type="Proteomes" id="UP001194468">
    <property type="component" value="Unassembled WGS sequence"/>
</dbReference>
<feature type="chain" id="PRO_5042152604" description="Lytic polysaccharide monooxygenase" evidence="13">
    <location>
        <begin position="23"/>
        <end position="300"/>
    </location>
</feature>
<dbReference type="Pfam" id="PF22810">
    <property type="entry name" value="LPMO_AA14"/>
    <property type="match status" value="1"/>
</dbReference>
<evidence type="ECO:0000256" key="12">
    <source>
        <dbReference type="SAM" id="MobiDB-lite"/>
    </source>
</evidence>
<keyword evidence="3" id="KW-0964">Secreted</keyword>
<reference evidence="14" key="2">
    <citation type="journal article" date="2020" name="Nat. Commun.">
        <title>Large-scale genome sequencing of mycorrhizal fungi provides insights into the early evolution of symbiotic traits.</title>
        <authorList>
            <person name="Miyauchi S."/>
            <person name="Kiss E."/>
            <person name="Kuo A."/>
            <person name="Drula E."/>
            <person name="Kohler A."/>
            <person name="Sanchez-Garcia M."/>
            <person name="Morin E."/>
            <person name="Andreopoulos B."/>
            <person name="Barry K.W."/>
            <person name="Bonito G."/>
            <person name="Buee M."/>
            <person name="Carver A."/>
            <person name="Chen C."/>
            <person name="Cichocki N."/>
            <person name="Clum A."/>
            <person name="Culley D."/>
            <person name="Crous P.W."/>
            <person name="Fauchery L."/>
            <person name="Girlanda M."/>
            <person name="Hayes R.D."/>
            <person name="Keri Z."/>
            <person name="LaButti K."/>
            <person name="Lipzen A."/>
            <person name="Lombard V."/>
            <person name="Magnuson J."/>
            <person name="Maillard F."/>
            <person name="Murat C."/>
            <person name="Nolan M."/>
            <person name="Ohm R.A."/>
            <person name="Pangilinan J."/>
            <person name="Pereira M.F."/>
            <person name="Perotto S."/>
            <person name="Peter M."/>
            <person name="Pfister S."/>
            <person name="Riley R."/>
            <person name="Sitrit Y."/>
            <person name="Stielow J.B."/>
            <person name="Szollosi G."/>
            <person name="Zifcakova L."/>
            <person name="Stursova M."/>
            <person name="Spatafora J.W."/>
            <person name="Tedersoo L."/>
            <person name="Vaario L.M."/>
            <person name="Yamada A."/>
            <person name="Yan M."/>
            <person name="Wang P."/>
            <person name="Xu J."/>
            <person name="Bruns T."/>
            <person name="Baldrian P."/>
            <person name="Vilgalys R."/>
            <person name="Dunand C."/>
            <person name="Henrissat B."/>
            <person name="Grigoriev I.V."/>
            <person name="Hibbett D."/>
            <person name="Nagy L.G."/>
            <person name="Martin F.M."/>
        </authorList>
    </citation>
    <scope>NUCLEOTIDE SEQUENCE</scope>
    <source>
        <strain evidence="14">BED1</strain>
    </source>
</reference>
<evidence type="ECO:0000256" key="8">
    <source>
        <dbReference type="ARBA" id="ARBA00023033"/>
    </source>
</evidence>
<keyword evidence="4" id="KW-0479">Metal-binding</keyword>
<protein>
    <recommendedName>
        <fullName evidence="16">Lytic polysaccharide monooxygenase</fullName>
    </recommendedName>
</protein>
<reference evidence="14" key="1">
    <citation type="submission" date="2019-10" db="EMBL/GenBank/DDBJ databases">
        <authorList>
            <consortium name="DOE Joint Genome Institute"/>
            <person name="Kuo A."/>
            <person name="Miyauchi S."/>
            <person name="Kiss E."/>
            <person name="Drula E."/>
            <person name="Kohler A."/>
            <person name="Sanchez-Garcia M."/>
            <person name="Andreopoulos B."/>
            <person name="Barry K.W."/>
            <person name="Bonito G."/>
            <person name="Buee M."/>
            <person name="Carver A."/>
            <person name="Chen C."/>
            <person name="Cichocki N."/>
            <person name="Clum A."/>
            <person name="Culley D."/>
            <person name="Crous P.W."/>
            <person name="Fauchery L."/>
            <person name="Girlanda M."/>
            <person name="Hayes R."/>
            <person name="Keri Z."/>
            <person name="LaButti K."/>
            <person name="Lipzen A."/>
            <person name="Lombard V."/>
            <person name="Magnuson J."/>
            <person name="Maillard F."/>
            <person name="Morin E."/>
            <person name="Murat C."/>
            <person name="Nolan M."/>
            <person name="Ohm R."/>
            <person name="Pangilinan J."/>
            <person name="Pereira M."/>
            <person name="Perotto S."/>
            <person name="Peter M."/>
            <person name="Riley R."/>
            <person name="Sitrit Y."/>
            <person name="Stielow B."/>
            <person name="Szollosi G."/>
            <person name="Zifcakova L."/>
            <person name="Stursova M."/>
            <person name="Spatafora J.W."/>
            <person name="Tedersoo L."/>
            <person name="Vaario L.-M."/>
            <person name="Yamada A."/>
            <person name="Yan M."/>
            <person name="Wang P."/>
            <person name="Xu J."/>
            <person name="Bruns T."/>
            <person name="Baldrian P."/>
            <person name="Vilgalys R."/>
            <person name="Henrissat B."/>
            <person name="Grigoriev I.V."/>
            <person name="Hibbett D."/>
            <person name="Nagy L.G."/>
            <person name="Martin F.M."/>
        </authorList>
    </citation>
    <scope>NUCLEOTIDE SEQUENCE</scope>
    <source>
        <strain evidence="14">BED1</strain>
    </source>
</reference>
<gene>
    <name evidence="14" type="ORF">L210DRAFT_999208</name>
</gene>
<dbReference type="GO" id="GO:0004497">
    <property type="term" value="F:monooxygenase activity"/>
    <property type="evidence" value="ECO:0007669"/>
    <property type="project" value="UniProtKB-KW"/>
</dbReference>
<evidence type="ECO:0000256" key="5">
    <source>
        <dbReference type="ARBA" id="ARBA00022729"/>
    </source>
</evidence>
<proteinExistence type="inferred from homology"/>
<keyword evidence="10" id="KW-0325">Glycoprotein</keyword>
<evidence type="ECO:0000256" key="13">
    <source>
        <dbReference type="SAM" id="SignalP"/>
    </source>
</evidence>
<evidence type="ECO:0000313" key="14">
    <source>
        <dbReference type="EMBL" id="KAF8436810.1"/>
    </source>
</evidence>
<feature type="compositionally biased region" description="Basic residues" evidence="12">
    <location>
        <begin position="286"/>
        <end position="300"/>
    </location>
</feature>
<evidence type="ECO:0000256" key="6">
    <source>
        <dbReference type="ARBA" id="ARBA00023002"/>
    </source>
</evidence>
<evidence type="ECO:0000256" key="2">
    <source>
        <dbReference type="ARBA" id="ARBA00004613"/>
    </source>
</evidence>
<evidence type="ECO:0008006" key="16">
    <source>
        <dbReference type="Google" id="ProtNLM"/>
    </source>
</evidence>
<sequence>MPMRPFNAGIWASIALAGLAHAHIAAWVPGMYCLDGTTPGVVNYNNNDPVNPLYNMTYSDYWIHAYDGCDKFPPPEGVFLELPAGKSFTVELAGNRADTTLVPNPHVSDWGDGQSHPDDWNVPTCITNPNLHTQNQSMAAGTAFGISYESDISKVTPDNVVIFTVRHHTPWKRVTTYDVPSGMPACPDQGCTCVYFMAYKCKVIPDSSSPKTIGTPKAPVWCKDDPNQCVQGPKKIMVWNQQEGNNIDPPGFEPIAPHYKNTPVYNERCGFQDGAQNDIFVSSSGHSKRANKRRGKGGIF</sequence>
<name>A0AAD4BQL8_BOLED</name>
<dbReference type="InterPro" id="IPR054497">
    <property type="entry name" value="LPMO_AA14"/>
</dbReference>
<feature type="region of interest" description="Disordered" evidence="12">
    <location>
        <begin position="281"/>
        <end position="300"/>
    </location>
</feature>
<dbReference type="EMBL" id="WHUW01000020">
    <property type="protein sequence ID" value="KAF8436810.1"/>
    <property type="molecule type" value="Genomic_DNA"/>
</dbReference>
<keyword evidence="9" id="KW-1015">Disulfide bond</keyword>
<comment type="similarity">
    <text evidence="11">Belongs to the polysaccharide monooxygenase AA14 family.</text>
</comment>
<evidence type="ECO:0000256" key="11">
    <source>
        <dbReference type="ARBA" id="ARBA00046340"/>
    </source>
</evidence>
<evidence type="ECO:0000256" key="9">
    <source>
        <dbReference type="ARBA" id="ARBA00023157"/>
    </source>
</evidence>
<evidence type="ECO:0000313" key="15">
    <source>
        <dbReference type="Proteomes" id="UP001194468"/>
    </source>
</evidence>
<dbReference type="GO" id="GO:0005576">
    <property type="term" value="C:extracellular region"/>
    <property type="evidence" value="ECO:0007669"/>
    <property type="project" value="UniProtKB-SubCell"/>
</dbReference>
<comment type="subcellular location">
    <subcellularLocation>
        <location evidence="2">Secreted</location>
    </subcellularLocation>
</comment>